<dbReference type="PANTHER" id="PTHR46268:SF6">
    <property type="entry name" value="UNIVERSAL STRESS PROTEIN UP12"/>
    <property type="match status" value="1"/>
</dbReference>
<dbReference type="STRING" id="585529.HMPREF0291_10642"/>
<feature type="domain" description="UspA" evidence="2">
    <location>
        <begin position="27"/>
        <end position="156"/>
    </location>
</feature>
<proteinExistence type="inferred from homology"/>
<dbReference type="Proteomes" id="UP000004208">
    <property type="component" value="Unassembled WGS sequence"/>
</dbReference>
<dbReference type="SUPFAM" id="SSF52402">
    <property type="entry name" value="Adenine nucleotide alpha hydrolases-like"/>
    <property type="match status" value="2"/>
</dbReference>
<sequence length="322" mass="35863">MNPLPLTPELLTSVGPERPLRIAVGWDQSGEEAVHFAGWLARTMPAQIRVISTEKQPWSHLRNKTSKKYKKWLKEIEEKRSGAIREALKEHVPRGAWDEDYAVFRDGSPRYELLTQEVERFHADLVLVGSKPKAAKGRFKATSTADALMHSSPVSVGLAPRAVKLSKKGITRVNFAFLDENDEAANTGIASAAAIAMILDVDLRIMAFSPEETYDYNEQIAPHRAFIDEWNETSLALLDRARDVVSDMAEKLGVQGLKNFEVETRVSAGDGWDTVVDSQKWKKGDVLFLASRPATTNCVFAGPRATDFLEHAPVPVVIFPQR</sequence>
<evidence type="ECO:0000256" key="1">
    <source>
        <dbReference type="ARBA" id="ARBA00008791"/>
    </source>
</evidence>
<dbReference type="InterPro" id="IPR006016">
    <property type="entry name" value="UspA"/>
</dbReference>
<comment type="similarity">
    <text evidence="1">Belongs to the universal stress protein A family.</text>
</comment>
<dbReference type="RefSeq" id="WP_005287859.1">
    <property type="nucleotide sequence ID" value="NZ_CM000961.1"/>
</dbReference>
<dbReference type="PANTHER" id="PTHR46268">
    <property type="entry name" value="STRESS RESPONSE PROTEIN NHAX"/>
    <property type="match status" value="1"/>
</dbReference>
<dbReference type="Gene3D" id="3.40.50.12370">
    <property type="match status" value="1"/>
</dbReference>
<dbReference type="AlphaFoldDB" id="D7W9A4"/>
<dbReference type="Gene3D" id="3.40.50.620">
    <property type="entry name" value="HUPs"/>
    <property type="match status" value="1"/>
</dbReference>
<dbReference type="CDD" id="cd00293">
    <property type="entry name" value="USP-like"/>
    <property type="match status" value="1"/>
</dbReference>
<evidence type="ECO:0000313" key="3">
    <source>
        <dbReference type="EMBL" id="EFK55384.1"/>
    </source>
</evidence>
<gene>
    <name evidence="3" type="ORF">HMPREF0291_10642</name>
</gene>
<dbReference type="InterPro" id="IPR014729">
    <property type="entry name" value="Rossmann-like_a/b/a_fold"/>
</dbReference>
<reference evidence="3" key="1">
    <citation type="submission" date="2010-06" db="EMBL/GenBank/DDBJ databases">
        <authorList>
            <person name="Muzny D."/>
            <person name="Qin X."/>
            <person name="Buhay C."/>
            <person name="Dugan-Rocha S."/>
            <person name="Ding Y."/>
            <person name="Chen G."/>
            <person name="Hawes A."/>
            <person name="Holder M."/>
            <person name="Jhangiani S."/>
            <person name="Johnson A."/>
            <person name="Khan Z."/>
            <person name="Li Z."/>
            <person name="Liu W."/>
            <person name="Liu X."/>
            <person name="Perez L."/>
            <person name="Shen H."/>
            <person name="Wang Q."/>
            <person name="Watt J."/>
            <person name="Xi L."/>
            <person name="Xin Y."/>
            <person name="Zhou J."/>
            <person name="Deng J."/>
            <person name="Jiang H."/>
            <person name="Liu Y."/>
            <person name="Qu J."/>
            <person name="Song X.-Z."/>
            <person name="Zhang L."/>
            <person name="Villasana D."/>
            <person name="Johnson A."/>
            <person name="Liu J."/>
            <person name="Liyanage D."/>
            <person name="Lorensuhewa L."/>
            <person name="Robinson T."/>
            <person name="Song A."/>
            <person name="Song B.-B."/>
            <person name="Dinh H."/>
            <person name="Thornton R."/>
            <person name="Coyle M."/>
            <person name="Francisco L."/>
            <person name="Jackson L."/>
            <person name="Javaid M."/>
            <person name="Korchina V."/>
            <person name="Kovar C."/>
            <person name="Mata R."/>
            <person name="Mathew T."/>
            <person name="Ngo R."/>
            <person name="Nguyen L."/>
            <person name="Nguyen N."/>
            <person name="Okwuonu G."/>
            <person name="Ongeri F."/>
            <person name="Pham C."/>
            <person name="Simmons D."/>
            <person name="Wilczek-Boney K."/>
            <person name="Hale W."/>
            <person name="Jakkamsetti A."/>
            <person name="Pham P."/>
            <person name="Ruth R."/>
            <person name="San Lucas F."/>
            <person name="Warren J."/>
            <person name="Zhang J."/>
            <person name="Zhao Z."/>
            <person name="Zhou C."/>
            <person name="Zhu D."/>
            <person name="Lee S."/>
            <person name="Bess C."/>
            <person name="Blankenburg K."/>
            <person name="Forbes L."/>
            <person name="Fu Q."/>
            <person name="Gubbala S."/>
            <person name="Hirani K."/>
            <person name="Jayaseelan J.C."/>
            <person name="Lara F."/>
            <person name="Munidasa M."/>
            <person name="Palculict T."/>
            <person name="Patil S."/>
            <person name="Pu L.-L."/>
            <person name="Saada N."/>
            <person name="Tang L."/>
            <person name="Weissenberger G."/>
            <person name="Zhu Y."/>
            <person name="Hemphill L."/>
            <person name="Shang Y."/>
            <person name="Youmans B."/>
            <person name="Ayvaz T."/>
            <person name="Ross M."/>
            <person name="Santibanez J."/>
            <person name="Aqrawi P."/>
            <person name="Gross S."/>
            <person name="Joshi V."/>
            <person name="Fowler G."/>
            <person name="Nazareth L."/>
            <person name="Reid J."/>
            <person name="Worley K."/>
            <person name="Petrosino J."/>
            <person name="Highlander S."/>
            <person name="Gibbs R."/>
        </authorList>
    </citation>
    <scope>NUCLEOTIDE SEQUENCE [LARGE SCALE GENOMIC DNA]</scope>
    <source>
        <strain evidence="3">ATCC 33030</strain>
    </source>
</reference>
<dbReference type="EMBL" id="ACLJ02000001">
    <property type="protein sequence ID" value="EFK55384.1"/>
    <property type="molecule type" value="Genomic_DNA"/>
</dbReference>
<keyword evidence="4" id="KW-1185">Reference proteome</keyword>
<dbReference type="eggNOG" id="COG0589">
    <property type="taxonomic scope" value="Bacteria"/>
</dbReference>
<protein>
    <submittedName>
        <fullName evidence="3">Universal stress family protein</fullName>
    </submittedName>
</protein>
<comment type="caution">
    <text evidence="3">The sequence shown here is derived from an EMBL/GenBank/DDBJ whole genome shotgun (WGS) entry which is preliminary data.</text>
</comment>
<evidence type="ECO:0000313" key="4">
    <source>
        <dbReference type="Proteomes" id="UP000004208"/>
    </source>
</evidence>
<evidence type="ECO:0000259" key="2">
    <source>
        <dbReference type="Pfam" id="PF00582"/>
    </source>
</evidence>
<dbReference type="Pfam" id="PF00582">
    <property type="entry name" value="Usp"/>
    <property type="match status" value="1"/>
</dbReference>
<organism evidence="3 4">
    <name type="scientific">Corynebacterium genitalium ATCC 33030</name>
    <dbReference type="NCBI Taxonomy" id="585529"/>
    <lineage>
        <taxon>Bacteria</taxon>
        <taxon>Bacillati</taxon>
        <taxon>Actinomycetota</taxon>
        <taxon>Actinomycetes</taxon>
        <taxon>Mycobacteriales</taxon>
        <taxon>Corynebacteriaceae</taxon>
        <taxon>Corynebacterium</taxon>
    </lineage>
</organism>
<name>D7W9A4_9CORY</name>
<accession>D7W9A4</accession>
<dbReference type="OrthoDB" id="5242641at2"/>
<dbReference type="HOGENOM" id="CLU_049301_4_0_11"/>